<evidence type="ECO:0000256" key="12">
    <source>
        <dbReference type="ARBA" id="ARBA00022842"/>
    </source>
</evidence>
<dbReference type="KEGG" id="dte:Dester_1349"/>
<evidence type="ECO:0000313" key="24">
    <source>
        <dbReference type="Proteomes" id="UP000007102"/>
    </source>
</evidence>
<evidence type="ECO:0000256" key="17">
    <source>
        <dbReference type="ARBA" id="ARBA00047493"/>
    </source>
</evidence>
<dbReference type="InterPro" id="IPR013221">
    <property type="entry name" value="Mur_ligase_cen"/>
</dbReference>
<gene>
    <name evidence="23" type="ordered locus">Dester_1349</name>
</gene>
<evidence type="ECO:0000256" key="1">
    <source>
        <dbReference type="ARBA" id="ARBA00002714"/>
    </source>
</evidence>
<dbReference type="NCBIfam" id="TIGR01499">
    <property type="entry name" value="folC"/>
    <property type="match status" value="1"/>
</dbReference>
<dbReference type="RefSeq" id="WP_013638929.1">
    <property type="nucleotide sequence ID" value="NC_015185.1"/>
</dbReference>
<comment type="catalytic activity">
    <reaction evidence="20">
        <text>7,8-dihydropteroate + L-glutamate + ATP = 7,8-dihydrofolate + ADP + phosphate + H(+)</text>
        <dbReference type="Rhea" id="RHEA:23584"/>
        <dbReference type="ChEBI" id="CHEBI:15378"/>
        <dbReference type="ChEBI" id="CHEBI:17839"/>
        <dbReference type="ChEBI" id="CHEBI:29985"/>
        <dbReference type="ChEBI" id="CHEBI:30616"/>
        <dbReference type="ChEBI" id="CHEBI:43474"/>
        <dbReference type="ChEBI" id="CHEBI:57451"/>
        <dbReference type="ChEBI" id="CHEBI:456216"/>
        <dbReference type="EC" id="6.3.2.12"/>
    </reaction>
</comment>
<evidence type="ECO:0000256" key="15">
    <source>
        <dbReference type="ARBA" id="ARBA00030592"/>
    </source>
</evidence>
<proteinExistence type="inferred from homology"/>
<dbReference type="InterPro" id="IPR004101">
    <property type="entry name" value="Mur_ligase_C"/>
</dbReference>
<organism evidence="23 24">
    <name type="scientific">Desulfurobacterium thermolithotrophum (strain DSM 11699 / BSA)</name>
    <dbReference type="NCBI Taxonomy" id="868864"/>
    <lineage>
        <taxon>Bacteria</taxon>
        <taxon>Pseudomonadati</taxon>
        <taxon>Aquificota</taxon>
        <taxon>Aquificia</taxon>
        <taxon>Desulfurobacteriales</taxon>
        <taxon>Desulfurobacteriaceae</taxon>
        <taxon>Desulfurobacterium</taxon>
    </lineage>
</organism>
<dbReference type="GO" id="GO:0046656">
    <property type="term" value="P:folic acid biosynthetic process"/>
    <property type="evidence" value="ECO:0007669"/>
    <property type="project" value="UniProtKB-KW"/>
</dbReference>
<dbReference type="OrthoDB" id="9809356at2"/>
<evidence type="ECO:0000256" key="8">
    <source>
        <dbReference type="ARBA" id="ARBA00022598"/>
    </source>
</evidence>
<dbReference type="FunCoup" id="F0S1H7">
    <property type="interactions" value="454"/>
</dbReference>
<dbReference type="PIRSF" id="PIRSF001563">
    <property type="entry name" value="Folylpolyglu_synth"/>
    <property type="match status" value="1"/>
</dbReference>
<dbReference type="GO" id="GO:0008841">
    <property type="term" value="F:dihydrofolate synthase activity"/>
    <property type="evidence" value="ECO:0007669"/>
    <property type="project" value="UniProtKB-EC"/>
</dbReference>
<dbReference type="Pfam" id="PF08245">
    <property type="entry name" value="Mur_ligase_M"/>
    <property type="match status" value="1"/>
</dbReference>
<dbReference type="InterPro" id="IPR001645">
    <property type="entry name" value="Folylpolyglutamate_synth"/>
</dbReference>
<dbReference type="GO" id="GO:0046872">
    <property type="term" value="F:metal ion binding"/>
    <property type="evidence" value="ECO:0007669"/>
    <property type="project" value="UniProtKB-KW"/>
</dbReference>
<dbReference type="eggNOG" id="COG0285">
    <property type="taxonomic scope" value="Bacteria"/>
</dbReference>
<evidence type="ECO:0000256" key="20">
    <source>
        <dbReference type="ARBA" id="ARBA00049161"/>
    </source>
</evidence>
<evidence type="ECO:0000256" key="7">
    <source>
        <dbReference type="ARBA" id="ARBA00019357"/>
    </source>
</evidence>
<reference evidence="24" key="2">
    <citation type="submission" date="2011-02" db="EMBL/GenBank/DDBJ databases">
        <title>The complete genome of Desulfurobacterium thermolithotrophum DSM 11699.</title>
        <authorList>
            <consortium name="US DOE Joint Genome Institute (JGI-PGF)"/>
            <person name="Lucas S."/>
            <person name="Copeland A."/>
            <person name="Lapidus A."/>
            <person name="Bruce D."/>
            <person name="Goodwin L."/>
            <person name="Pitluck S."/>
            <person name="Kyrpides N."/>
            <person name="Mavromatis K."/>
            <person name="Pagani I."/>
            <person name="Ivanova N."/>
            <person name="Mikhailova N."/>
            <person name="Daligault H."/>
            <person name="Detter J.C."/>
            <person name="Tapia R."/>
            <person name="Han C."/>
            <person name="Land M."/>
            <person name="Hauser L."/>
            <person name="Markowitz V."/>
            <person name="Cheng J.-F."/>
            <person name="Hugenholtz P."/>
            <person name="Woyke T."/>
            <person name="Wu D."/>
            <person name="Spring S."/>
            <person name="Brambilla E."/>
            <person name="Klenk H.-P."/>
            <person name="Eisen J.A."/>
        </authorList>
    </citation>
    <scope>NUCLEOTIDE SEQUENCE [LARGE SCALE GENOMIC DNA]</scope>
    <source>
        <strain evidence="24">DSM 11699 / BSA</strain>
    </source>
</reference>
<name>F0S1H7_DESTD</name>
<keyword evidence="9" id="KW-0479">Metal-binding</keyword>
<dbReference type="STRING" id="868864.Dester_1349"/>
<keyword evidence="24" id="KW-1185">Reference proteome</keyword>
<keyword evidence="8" id="KW-0436">Ligase</keyword>
<accession>F0S1H7</accession>
<reference evidence="23 24" key="1">
    <citation type="journal article" date="2011" name="Stand. Genomic Sci.">
        <title>Complete genome sequence of the thermophilic sulfur-reducer Desulfurobacterium thermolithotrophum type strain (BSA(T)) from a deep-sea hydrothermal vent.</title>
        <authorList>
            <person name="Goker M."/>
            <person name="Daligault H."/>
            <person name="Mwirichia R."/>
            <person name="Lapidus A."/>
            <person name="Lucas S."/>
            <person name="Deshpande S."/>
            <person name="Pagani I."/>
            <person name="Tapia R."/>
            <person name="Cheng J.F."/>
            <person name="Goodwin L."/>
            <person name="Pitluck S."/>
            <person name="Liolios K."/>
            <person name="Ivanova N."/>
            <person name="Mavromatis K."/>
            <person name="Mikhailova N."/>
            <person name="Pati A."/>
            <person name="Chen A."/>
            <person name="Palaniappan K."/>
            <person name="Han C."/>
            <person name="Land M."/>
            <person name="Hauser L."/>
            <person name="Pan C."/>
            <person name="Brambilla E.M."/>
            <person name="Rohde M."/>
            <person name="Spring S."/>
            <person name="Sikorski J."/>
            <person name="Wirth R."/>
            <person name="Detter J.C."/>
            <person name="Woyke T."/>
            <person name="Bristow J."/>
            <person name="Eisen J.A."/>
            <person name="Markowitz V."/>
            <person name="Hugenholtz P."/>
            <person name="Kyrpides N.C."/>
            <person name="Klenk H.P."/>
        </authorList>
    </citation>
    <scope>NUCLEOTIDE SEQUENCE [LARGE SCALE GENOMIC DNA]</scope>
    <source>
        <strain evidence="24">DSM 11699 / BSA</strain>
    </source>
</reference>
<evidence type="ECO:0000256" key="18">
    <source>
        <dbReference type="ARBA" id="ARBA00047808"/>
    </source>
</evidence>
<dbReference type="SUPFAM" id="SSF53244">
    <property type="entry name" value="MurD-like peptide ligases, peptide-binding domain"/>
    <property type="match status" value="1"/>
</dbReference>
<dbReference type="AlphaFoldDB" id="F0S1H7"/>
<evidence type="ECO:0000256" key="5">
    <source>
        <dbReference type="ARBA" id="ARBA00013023"/>
    </source>
</evidence>
<dbReference type="EC" id="6.3.2.12" evidence="5"/>
<evidence type="ECO:0000256" key="14">
    <source>
        <dbReference type="ARBA" id="ARBA00030048"/>
    </source>
</evidence>
<dbReference type="InterPro" id="IPR018109">
    <property type="entry name" value="Folylpolyglutamate_synth_CS"/>
</dbReference>
<dbReference type="PANTHER" id="PTHR11136:SF0">
    <property type="entry name" value="DIHYDROFOLATE SYNTHETASE-RELATED"/>
    <property type="match status" value="1"/>
</dbReference>
<dbReference type="HOGENOM" id="CLU_015869_1_1_0"/>
<dbReference type="GO" id="GO:0005524">
    <property type="term" value="F:ATP binding"/>
    <property type="evidence" value="ECO:0007669"/>
    <property type="project" value="UniProtKB-KW"/>
</dbReference>
<dbReference type="InParanoid" id="F0S1H7"/>
<dbReference type="SUPFAM" id="SSF53623">
    <property type="entry name" value="MurD-like peptide ligases, catalytic domain"/>
    <property type="match status" value="1"/>
</dbReference>
<comment type="similarity">
    <text evidence="4">Belongs to the folylpolyglutamate synthase family.</text>
</comment>
<evidence type="ECO:0000256" key="9">
    <source>
        <dbReference type="ARBA" id="ARBA00022723"/>
    </source>
</evidence>
<dbReference type="InterPro" id="IPR036565">
    <property type="entry name" value="Mur-like_cat_sf"/>
</dbReference>
<keyword evidence="11" id="KW-0067">ATP-binding</keyword>
<comment type="catalytic activity">
    <reaction evidence="17">
        <text>(6S)-5,6,7,8-tetrahydrofolyl-(gamma-L-Glu)(n) + L-glutamate + ATP = (6S)-5,6,7,8-tetrahydrofolyl-(gamma-L-Glu)(n+1) + ADP + phosphate + H(+)</text>
        <dbReference type="Rhea" id="RHEA:10580"/>
        <dbReference type="Rhea" id="RHEA-COMP:14738"/>
        <dbReference type="Rhea" id="RHEA-COMP:14740"/>
        <dbReference type="ChEBI" id="CHEBI:15378"/>
        <dbReference type="ChEBI" id="CHEBI:29985"/>
        <dbReference type="ChEBI" id="CHEBI:30616"/>
        <dbReference type="ChEBI" id="CHEBI:43474"/>
        <dbReference type="ChEBI" id="CHEBI:141005"/>
        <dbReference type="ChEBI" id="CHEBI:456216"/>
        <dbReference type="EC" id="6.3.2.17"/>
    </reaction>
</comment>
<evidence type="ECO:0000259" key="22">
    <source>
        <dbReference type="Pfam" id="PF08245"/>
    </source>
</evidence>
<evidence type="ECO:0000313" key="23">
    <source>
        <dbReference type="EMBL" id="ADY73980.1"/>
    </source>
</evidence>
<evidence type="ECO:0000256" key="13">
    <source>
        <dbReference type="ARBA" id="ARBA00022909"/>
    </source>
</evidence>
<evidence type="ECO:0000256" key="16">
    <source>
        <dbReference type="ARBA" id="ARBA00032510"/>
    </source>
</evidence>
<comment type="pathway">
    <text evidence="3">Cofactor biosynthesis; tetrahydrofolylpolyglutamate biosynthesis.</text>
</comment>
<dbReference type="EMBL" id="CP002543">
    <property type="protein sequence ID" value="ADY73980.1"/>
    <property type="molecule type" value="Genomic_DNA"/>
</dbReference>
<evidence type="ECO:0000259" key="21">
    <source>
        <dbReference type="Pfam" id="PF02875"/>
    </source>
</evidence>
<dbReference type="GO" id="GO:0005737">
    <property type="term" value="C:cytoplasm"/>
    <property type="evidence" value="ECO:0007669"/>
    <property type="project" value="TreeGrafter"/>
</dbReference>
<dbReference type="Pfam" id="PF02875">
    <property type="entry name" value="Mur_ligase_C"/>
    <property type="match status" value="1"/>
</dbReference>
<sequence length="401" mass="45701">MTLFESYFEKKEFDWKPGLERIKKAVEEINLKKFPSIIVAGTNGKGSTSHMIAKILKEHGYKTGLFTSPHLFRFNERFKVDLKEIDDEVINDCFKEIFQVVKKYSLTYFEAAFLLSLSIFYHFKVDFAVFEVGLGGRLDATNAVNHDIAVITHIDYDHRDYLGNTIEEIAKEKIAVIKNNIPAVVSENKRIVKELVLSKTNKAFIFGKDFDVADITVSIEGTTFKYGGNTYLTSLIGKHQAINAVTALKVCETILGEKFKPELLNKGLKISLPGRFQLIRKNPTVIFDVAHNVDAFKNLFKTAKEIGIKADVIFSGLKDKDIKNNLKVIKDYLNYSKGTLFVTEINNPRGMKFEKLLELTRKVGIEKTERVDRIDINYIKNETIITGSFYIVEKLDGINRI</sequence>
<feature type="domain" description="Mur ligase C-terminal" evidence="21">
    <location>
        <begin position="274"/>
        <end position="368"/>
    </location>
</feature>
<dbReference type="Gene3D" id="3.90.190.20">
    <property type="entry name" value="Mur ligase, C-terminal domain"/>
    <property type="match status" value="1"/>
</dbReference>
<dbReference type="EC" id="6.3.2.17" evidence="6"/>
<evidence type="ECO:0000256" key="19">
    <source>
        <dbReference type="ARBA" id="ARBA00049035"/>
    </source>
</evidence>
<dbReference type="GO" id="GO:0004326">
    <property type="term" value="F:tetrahydrofolylpolyglutamate synthase activity"/>
    <property type="evidence" value="ECO:0007669"/>
    <property type="project" value="UniProtKB-EC"/>
</dbReference>
<evidence type="ECO:0000256" key="4">
    <source>
        <dbReference type="ARBA" id="ARBA00008276"/>
    </source>
</evidence>
<keyword evidence="12" id="KW-0460">Magnesium</keyword>
<protein>
    <recommendedName>
        <fullName evidence="7">Dihydrofolate synthase/folylpolyglutamate synthase</fullName>
        <ecNumber evidence="5">6.3.2.12</ecNumber>
        <ecNumber evidence="6">6.3.2.17</ecNumber>
    </recommendedName>
    <alternativeName>
        <fullName evidence="16">Folylpoly-gamma-glutamate synthetase-dihydrofolate synthetase</fullName>
    </alternativeName>
    <alternativeName>
        <fullName evidence="14">Folylpolyglutamate synthetase</fullName>
    </alternativeName>
    <alternativeName>
        <fullName evidence="15">Tetrahydrofolylpolyglutamate synthase</fullName>
    </alternativeName>
</protein>
<dbReference type="PANTHER" id="PTHR11136">
    <property type="entry name" value="FOLYLPOLYGLUTAMATE SYNTHASE-RELATED"/>
    <property type="match status" value="1"/>
</dbReference>
<dbReference type="InterPro" id="IPR036615">
    <property type="entry name" value="Mur_ligase_C_dom_sf"/>
</dbReference>
<evidence type="ECO:0000256" key="10">
    <source>
        <dbReference type="ARBA" id="ARBA00022741"/>
    </source>
</evidence>
<keyword evidence="13" id="KW-0289">Folate biosynthesis</keyword>
<comment type="catalytic activity">
    <reaction evidence="18">
        <text>10-formyltetrahydrofolyl-(gamma-L-Glu)(n) + L-glutamate + ATP = 10-formyltetrahydrofolyl-(gamma-L-Glu)(n+1) + ADP + phosphate + H(+)</text>
        <dbReference type="Rhea" id="RHEA:51904"/>
        <dbReference type="Rhea" id="RHEA-COMP:13088"/>
        <dbReference type="Rhea" id="RHEA-COMP:14300"/>
        <dbReference type="ChEBI" id="CHEBI:15378"/>
        <dbReference type="ChEBI" id="CHEBI:29985"/>
        <dbReference type="ChEBI" id="CHEBI:30616"/>
        <dbReference type="ChEBI" id="CHEBI:43474"/>
        <dbReference type="ChEBI" id="CHEBI:134413"/>
        <dbReference type="ChEBI" id="CHEBI:456216"/>
        <dbReference type="EC" id="6.3.2.17"/>
    </reaction>
</comment>
<comment type="catalytic activity">
    <reaction evidence="19">
        <text>(6R)-5,10-methylenetetrahydrofolyl-(gamma-L-Glu)(n) + L-glutamate + ATP = (6R)-5,10-methylenetetrahydrofolyl-(gamma-L-Glu)(n+1) + ADP + phosphate + H(+)</text>
        <dbReference type="Rhea" id="RHEA:51912"/>
        <dbReference type="Rhea" id="RHEA-COMP:13257"/>
        <dbReference type="Rhea" id="RHEA-COMP:13258"/>
        <dbReference type="ChEBI" id="CHEBI:15378"/>
        <dbReference type="ChEBI" id="CHEBI:29985"/>
        <dbReference type="ChEBI" id="CHEBI:30616"/>
        <dbReference type="ChEBI" id="CHEBI:43474"/>
        <dbReference type="ChEBI" id="CHEBI:136572"/>
        <dbReference type="ChEBI" id="CHEBI:456216"/>
        <dbReference type="EC" id="6.3.2.17"/>
    </reaction>
</comment>
<evidence type="ECO:0000256" key="6">
    <source>
        <dbReference type="ARBA" id="ARBA00013025"/>
    </source>
</evidence>
<evidence type="ECO:0000256" key="11">
    <source>
        <dbReference type="ARBA" id="ARBA00022840"/>
    </source>
</evidence>
<evidence type="ECO:0000256" key="3">
    <source>
        <dbReference type="ARBA" id="ARBA00005150"/>
    </source>
</evidence>
<dbReference type="Proteomes" id="UP000007102">
    <property type="component" value="Chromosome"/>
</dbReference>
<comment type="function">
    <text evidence="1">Functions in two distinct reactions of the de novo folate biosynthetic pathway. Catalyzes the addition of a glutamate residue to dihydropteroate (7,8-dihydropteroate or H2Pte) to form dihydrofolate (7,8-dihydrofolate monoglutamate or H2Pte-Glu). Also catalyzes successive additions of L-glutamate to tetrahydrofolate or 10-formyltetrahydrofolate or 5,10-methylenetetrahydrofolate, leading to folylpolyglutamate derivatives.</text>
</comment>
<comment type="pathway">
    <text evidence="2">Cofactor biosynthesis; tetrahydrofolate biosynthesis; 7,8-dihydrofolate from 2-amino-4-hydroxy-6-hydroxymethyl-7,8-dihydropteridine diphosphate and 4-aminobenzoate: step 2/2.</text>
</comment>
<dbReference type="Gene3D" id="3.40.1190.10">
    <property type="entry name" value="Mur-like, catalytic domain"/>
    <property type="match status" value="1"/>
</dbReference>
<dbReference type="PROSITE" id="PS01011">
    <property type="entry name" value="FOLYLPOLYGLU_SYNT_1"/>
    <property type="match status" value="1"/>
</dbReference>
<keyword evidence="10" id="KW-0547">Nucleotide-binding</keyword>
<feature type="domain" description="Mur ligase central" evidence="22">
    <location>
        <begin position="39"/>
        <end position="250"/>
    </location>
</feature>
<evidence type="ECO:0000256" key="2">
    <source>
        <dbReference type="ARBA" id="ARBA00004799"/>
    </source>
</evidence>